<dbReference type="InterPro" id="IPR058163">
    <property type="entry name" value="LysR-type_TF_proteobact-type"/>
</dbReference>
<protein>
    <submittedName>
        <fullName evidence="3">LysR substrate-binding domain-containing protein</fullName>
    </submittedName>
</protein>
<organism evidence="3 4">
    <name type="scientific">Kiloniella laminariae</name>
    <dbReference type="NCBI Taxonomy" id="454162"/>
    <lineage>
        <taxon>Bacteria</taxon>
        <taxon>Pseudomonadati</taxon>
        <taxon>Pseudomonadota</taxon>
        <taxon>Alphaproteobacteria</taxon>
        <taxon>Rhodospirillales</taxon>
        <taxon>Kiloniellaceae</taxon>
        <taxon>Kiloniella</taxon>
    </lineage>
</organism>
<comment type="similarity">
    <text evidence="1">Belongs to the LysR transcriptional regulatory family.</text>
</comment>
<evidence type="ECO:0000313" key="4">
    <source>
        <dbReference type="Proteomes" id="UP001069802"/>
    </source>
</evidence>
<gene>
    <name evidence="3" type="ORF">O4H49_00505</name>
</gene>
<name>A0ABT4LDR2_9PROT</name>
<dbReference type="InterPro" id="IPR005119">
    <property type="entry name" value="LysR_subst-bd"/>
</dbReference>
<comment type="caution">
    <text evidence="3">The sequence shown here is derived from an EMBL/GenBank/DDBJ whole genome shotgun (WGS) entry which is preliminary data.</text>
</comment>
<evidence type="ECO:0000256" key="1">
    <source>
        <dbReference type="ARBA" id="ARBA00009437"/>
    </source>
</evidence>
<dbReference type="Proteomes" id="UP001069802">
    <property type="component" value="Unassembled WGS sequence"/>
</dbReference>
<evidence type="ECO:0000313" key="3">
    <source>
        <dbReference type="EMBL" id="MCZ4279235.1"/>
    </source>
</evidence>
<dbReference type="EMBL" id="JAPWGY010000001">
    <property type="protein sequence ID" value="MCZ4279235.1"/>
    <property type="molecule type" value="Genomic_DNA"/>
</dbReference>
<sequence length="179" mass="19826">MPGYPTLWVYTSDDSFDLESSEIDLAIVYGDGNWPGIEATRLFPDYLSPLCAPGMLTPEQAITTPADLAFYPLLHDERKDDWQSWLHLAGAAELDFITGMNFSDPALALDAATLGHGIVLGSLSMARDLIEDGSLVRLFDLILETQEAFYLLQHPRFAKRPSAEKLHSWILKSTTTPGI</sequence>
<dbReference type="SUPFAM" id="SSF53850">
    <property type="entry name" value="Periplasmic binding protein-like II"/>
    <property type="match status" value="1"/>
</dbReference>
<accession>A0ABT4LDR2</accession>
<dbReference type="Gene3D" id="3.40.190.10">
    <property type="entry name" value="Periplasmic binding protein-like II"/>
    <property type="match status" value="2"/>
</dbReference>
<dbReference type="PANTHER" id="PTHR30537:SF26">
    <property type="entry name" value="GLYCINE CLEAVAGE SYSTEM TRANSCRIPTIONAL ACTIVATOR"/>
    <property type="match status" value="1"/>
</dbReference>
<proteinExistence type="inferred from homology"/>
<dbReference type="Pfam" id="PF03466">
    <property type="entry name" value="LysR_substrate"/>
    <property type="match status" value="1"/>
</dbReference>
<dbReference type="RefSeq" id="WP_269422261.1">
    <property type="nucleotide sequence ID" value="NZ_JAPWGY010000001.1"/>
</dbReference>
<dbReference type="PANTHER" id="PTHR30537">
    <property type="entry name" value="HTH-TYPE TRANSCRIPTIONAL REGULATOR"/>
    <property type="match status" value="1"/>
</dbReference>
<feature type="domain" description="LysR substrate-binding" evidence="2">
    <location>
        <begin position="12"/>
        <end position="172"/>
    </location>
</feature>
<evidence type="ECO:0000259" key="2">
    <source>
        <dbReference type="Pfam" id="PF03466"/>
    </source>
</evidence>
<keyword evidence="4" id="KW-1185">Reference proteome</keyword>
<dbReference type="CDD" id="cd08432">
    <property type="entry name" value="PBP2_GcdR_TrpI_HvrB_AmpR_like"/>
    <property type="match status" value="1"/>
</dbReference>
<reference evidence="3" key="1">
    <citation type="submission" date="2022-12" db="EMBL/GenBank/DDBJ databases">
        <title>Bacterial isolates from different developmental stages of Nematostella vectensis.</title>
        <authorList>
            <person name="Fraune S."/>
        </authorList>
    </citation>
    <scope>NUCLEOTIDE SEQUENCE</scope>
    <source>
        <strain evidence="3">G21630-S1</strain>
    </source>
</reference>